<gene>
    <name evidence="1" type="ORF">AD934_12655</name>
</gene>
<organism evidence="1 2">
    <name type="scientific">Gluconobacter oxydans</name>
    <name type="common">Gluconobacter suboxydans</name>
    <dbReference type="NCBI Taxonomy" id="442"/>
    <lineage>
        <taxon>Bacteria</taxon>
        <taxon>Pseudomonadati</taxon>
        <taxon>Pseudomonadota</taxon>
        <taxon>Alphaproteobacteria</taxon>
        <taxon>Acetobacterales</taxon>
        <taxon>Acetobacteraceae</taxon>
        <taxon>Gluconobacter</taxon>
    </lineage>
</organism>
<proteinExistence type="predicted"/>
<accession>A0A149RSD5</accession>
<evidence type="ECO:0000313" key="1">
    <source>
        <dbReference type="EMBL" id="KXV17115.1"/>
    </source>
</evidence>
<comment type="caution">
    <text evidence="1">The sequence shown here is derived from an EMBL/GenBank/DDBJ whole genome shotgun (WGS) entry which is preliminary data.</text>
</comment>
<name>A0A149RSD5_GLUOY</name>
<evidence type="ECO:0000313" key="2">
    <source>
        <dbReference type="Proteomes" id="UP000075655"/>
    </source>
</evidence>
<dbReference type="EMBL" id="LHZG01000180">
    <property type="protein sequence ID" value="KXV17115.1"/>
    <property type="molecule type" value="Genomic_DNA"/>
</dbReference>
<dbReference type="RefSeq" id="WP_062502248.1">
    <property type="nucleotide sequence ID" value="NZ_LHZG01000180.1"/>
</dbReference>
<dbReference type="Proteomes" id="UP000075655">
    <property type="component" value="Unassembled WGS sequence"/>
</dbReference>
<dbReference type="PATRIC" id="fig|442.8.peg.1138"/>
<protein>
    <submittedName>
        <fullName evidence="1">Uncharacterized protein</fullName>
    </submittedName>
</protein>
<reference evidence="1 2" key="1">
    <citation type="submission" date="2015-06" db="EMBL/GenBank/DDBJ databases">
        <title>Improved classification and identification of acetic acid bacteria using matrix-assisted laser desorption/ionization time-of-flight mass spectrometry; Gluconobacter nephelii and Gluconobacter uchimurae are later heterotypic synonyms of Gluconobacter japonicus and Gluconobacter oxydans, respectively.</title>
        <authorList>
            <person name="Li L."/>
            <person name="Cleenwerck I."/>
            <person name="De Vuyst L."/>
            <person name="Vandamme P."/>
        </authorList>
    </citation>
    <scope>NUCLEOTIDE SEQUENCE [LARGE SCALE GENOMIC DNA]</scope>
    <source>
        <strain evidence="1 2">LMG 1676</strain>
    </source>
</reference>
<sequence>MAESFKWKPRLRELEQLIREGKTRAQLADHFGVAENALGATIRRYGLNGLSPNDSSTGGSSADNARNRIDWTPLLPTLLEMMEREESATAIAAKIGVSTGALSAAMERQVPKEIRSKWKAARQRALNPKAERTPPILRQPLEAFSDVSWRALFGGNPPPVPDFAFGRGGRLH</sequence>
<dbReference type="AlphaFoldDB" id="A0A149RSD5"/>